<dbReference type="Proteomes" id="UP000019335">
    <property type="component" value="Unassembled WGS sequence"/>
</dbReference>
<dbReference type="GO" id="GO:0000175">
    <property type="term" value="F:3'-5'-RNA exonuclease activity"/>
    <property type="evidence" value="ECO:0007669"/>
    <property type="project" value="TreeGrafter"/>
</dbReference>
<accession>W7SZM6</accession>
<dbReference type="EMBL" id="AZIL01003720">
    <property type="protein sequence ID" value="EWM19922.1"/>
    <property type="molecule type" value="Genomic_DNA"/>
</dbReference>
<dbReference type="OrthoDB" id="372421at2759"/>
<evidence type="ECO:0000313" key="2">
    <source>
        <dbReference type="Proteomes" id="UP000019335"/>
    </source>
</evidence>
<sequence length="68" mass="7679">MARRTRRFSEAGGALALNRGKLVFRLDSDGNPSLFAPYPLRDSNRVVEEYMLLANYLVAERLVEMGCT</sequence>
<organism evidence="1 2">
    <name type="scientific">Nannochloropsis gaditana</name>
    <dbReference type="NCBI Taxonomy" id="72520"/>
    <lineage>
        <taxon>Eukaryota</taxon>
        <taxon>Sar</taxon>
        <taxon>Stramenopiles</taxon>
        <taxon>Ochrophyta</taxon>
        <taxon>Eustigmatophyceae</taxon>
        <taxon>Eustigmatales</taxon>
        <taxon>Monodopsidaceae</taxon>
        <taxon>Nannochloropsis</taxon>
    </lineage>
</organism>
<dbReference type="InterPro" id="IPR012340">
    <property type="entry name" value="NA-bd_OB-fold"/>
</dbReference>
<dbReference type="InterPro" id="IPR050180">
    <property type="entry name" value="RNR_Ribonuclease"/>
</dbReference>
<evidence type="ECO:0000313" key="1">
    <source>
        <dbReference type="EMBL" id="EWM19922.1"/>
    </source>
</evidence>
<comment type="caution">
    <text evidence="1">The sequence shown here is derived from an EMBL/GenBank/DDBJ whole genome shotgun (WGS) entry which is preliminary data.</text>
</comment>
<dbReference type="PANTHER" id="PTHR23355">
    <property type="entry name" value="RIBONUCLEASE"/>
    <property type="match status" value="1"/>
</dbReference>
<keyword evidence="2" id="KW-1185">Reference proteome</keyword>
<proteinExistence type="predicted"/>
<dbReference type="GO" id="GO:0000932">
    <property type="term" value="C:P-body"/>
    <property type="evidence" value="ECO:0007669"/>
    <property type="project" value="TreeGrafter"/>
</dbReference>
<protein>
    <submittedName>
        <fullName evidence="1">Ribonuclease II/R</fullName>
    </submittedName>
</protein>
<dbReference type="AlphaFoldDB" id="W7SZM6"/>
<dbReference type="GO" id="GO:0006402">
    <property type="term" value="P:mRNA catabolic process"/>
    <property type="evidence" value="ECO:0007669"/>
    <property type="project" value="TreeGrafter"/>
</dbReference>
<dbReference type="SUPFAM" id="SSF50249">
    <property type="entry name" value="Nucleic acid-binding proteins"/>
    <property type="match status" value="1"/>
</dbReference>
<dbReference type="PANTHER" id="PTHR23355:SF9">
    <property type="entry name" value="DIS3-LIKE EXONUCLEASE 2"/>
    <property type="match status" value="1"/>
</dbReference>
<gene>
    <name evidence="1" type="ORF">Naga_103052g1</name>
</gene>
<name>W7SZM6_9STRA</name>
<reference evidence="1 2" key="1">
    <citation type="journal article" date="2014" name="Mol. Plant">
        <title>Chromosome Scale Genome Assembly and Transcriptome Profiling of Nannochloropsis gaditana in Nitrogen Depletion.</title>
        <authorList>
            <person name="Corteggiani Carpinelli E."/>
            <person name="Telatin A."/>
            <person name="Vitulo N."/>
            <person name="Forcato C."/>
            <person name="D'Angelo M."/>
            <person name="Schiavon R."/>
            <person name="Vezzi A."/>
            <person name="Giacometti G.M."/>
            <person name="Morosinotto T."/>
            <person name="Valle G."/>
        </authorList>
    </citation>
    <scope>NUCLEOTIDE SEQUENCE [LARGE SCALE GENOMIC DNA]</scope>
    <source>
        <strain evidence="1 2">B-31</strain>
    </source>
</reference>